<dbReference type="GO" id="GO:0016757">
    <property type="term" value="F:glycosyltransferase activity"/>
    <property type="evidence" value="ECO:0007669"/>
    <property type="project" value="InterPro"/>
</dbReference>
<evidence type="ECO:0008006" key="4">
    <source>
        <dbReference type="Google" id="ProtNLM"/>
    </source>
</evidence>
<evidence type="ECO:0000313" key="3">
    <source>
        <dbReference type="Proteomes" id="UP001397290"/>
    </source>
</evidence>
<dbReference type="InterPro" id="IPR050587">
    <property type="entry name" value="GNT1/Glycosyltrans_8"/>
</dbReference>
<dbReference type="Gene3D" id="3.90.550.10">
    <property type="entry name" value="Spore Coat Polysaccharide Biosynthesis Protein SpsA, Chain A"/>
    <property type="match status" value="1"/>
</dbReference>
<proteinExistence type="predicted"/>
<feature type="compositionally biased region" description="Low complexity" evidence="1">
    <location>
        <begin position="138"/>
        <end position="157"/>
    </location>
</feature>
<name>A0AAW0S494_9HYPO</name>
<keyword evidence="3" id="KW-1185">Reference proteome</keyword>
<protein>
    <recommendedName>
        <fullName evidence="4">Glycosyl transferase family protein</fullName>
    </recommendedName>
</protein>
<dbReference type="InterPro" id="IPR002495">
    <property type="entry name" value="Glyco_trans_8"/>
</dbReference>
<reference evidence="2 3" key="1">
    <citation type="submission" date="2020-02" db="EMBL/GenBank/DDBJ databases">
        <title>Comparative genomics of the hypocrealean fungal genus Beauvera.</title>
        <authorList>
            <person name="Showalter D.N."/>
            <person name="Bushley K.E."/>
            <person name="Rehner S.A."/>
        </authorList>
    </citation>
    <scope>NUCLEOTIDE SEQUENCE [LARGE SCALE GENOMIC DNA]</scope>
    <source>
        <strain evidence="2 3">ARSEF4384</strain>
    </source>
</reference>
<dbReference type="Proteomes" id="UP001397290">
    <property type="component" value="Unassembled WGS sequence"/>
</dbReference>
<dbReference type="EMBL" id="JAAHCF010000049">
    <property type="protein sequence ID" value="KAK8149409.1"/>
    <property type="molecule type" value="Genomic_DNA"/>
</dbReference>
<dbReference type="PANTHER" id="PTHR11183">
    <property type="entry name" value="GLYCOGENIN SUBFAMILY MEMBER"/>
    <property type="match status" value="1"/>
</dbReference>
<gene>
    <name evidence="2" type="ORF">G3M48_007002</name>
</gene>
<dbReference type="AlphaFoldDB" id="A0AAW0S494"/>
<dbReference type="SUPFAM" id="SSF53448">
    <property type="entry name" value="Nucleotide-diphospho-sugar transferases"/>
    <property type="match status" value="1"/>
</dbReference>
<dbReference type="InterPro" id="IPR029044">
    <property type="entry name" value="Nucleotide-diphossugar_trans"/>
</dbReference>
<feature type="region of interest" description="Disordered" evidence="1">
    <location>
        <begin position="135"/>
        <end position="157"/>
    </location>
</feature>
<accession>A0AAW0S494</accession>
<organism evidence="2 3">
    <name type="scientific">Beauveria asiatica</name>
    <dbReference type="NCBI Taxonomy" id="1069075"/>
    <lineage>
        <taxon>Eukaryota</taxon>
        <taxon>Fungi</taxon>
        <taxon>Dikarya</taxon>
        <taxon>Ascomycota</taxon>
        <taxon>Pezizomycotina</taxon>
        <taxon>Sordariomycetes</taxon>
        <taxon>Hypocreomycetidae</taxon>
        <taxon>Hypocreales</taxon>
        <taxon>Cordycipitaceae</taxon>
        <taxon>Beauveria</taxon>
    </lineage>
</organism>
<dbReference type="Pfam" id="PF01501">
    <property type="entry name" value="Glyco_transf_8"/>
    <property type="match status" value="1"/>
</dbReference>
<comment type="caution">
    <text evidence="2">The sequence shown here is derived from an EMBL/GenBank/DDBJ whole genome shotgun (WGS) entry which is preliminary data.</text>
</comment>
<evidence type="ECO:0000256" key="1">
    <source>
        <dbReference type="SAM" id="MobiDB-lite"/>
    </source>
</evidence>
<evidence type="ECO:0000313" key="2">
    <source>
        <dbReference type="EMBL" id="KAK8149409.1"/>
    </source>
</evidence>
<sequence length="337" mass="37641">MTQSASRKRAAPSAKVWATLITNLDYLAGVLTLNHSLRQVRSAYPLLALYTDTFPAAGLAALAARGIPAQRVDRLAPSAGSRDFSADPRFADTFTKLATFSLTEYERIVQLDSDMLVLRNMDELMDVELDDPPAAALSETAGSNNNNNAETTSSSSSSNRVFAASHVCACNPLKKPHYPPTWIRENCAFTSQAADPERAQREGADPRGRTVAMMNGGLAVLRPSDVLYRQIVDKIERDGHAMYFPDQEVLSELWRDRWVALPYVYNALKTMRRRGVHDAIWRDDEVKNVHYILSPKPWDEVDAQGNFIGEDETHGWWVAANQKRRAEEKIKGIDDGY</sequence>